<reference evidence="1 2" key="1">
    <citation type="submission" date="2019-04" db="EMBL/GenBank/DDBJ databases">
        <title>Draft genome sequence of Youngimonas vesicularis.</title>
        <authorList>
            <person name="Hameed A."/>
        </authorList>
    </citation>
    <scope>NUCLEOTIDE SEQUENCE [LARGE SCALE GENOMIC DNA]</scope>
    <source>
        <strain evidence="1 2">CC-AMW-E</strain>
    </source>
</reference>
<protein>
    <recommendedName>
        <fullName evidence="3">Efflux RND transporter permease subunit</fullName>
    </recommendedName>
</protein>
<dbReference type="RefSeq" id="WP_136340772.1">
    <property type="nucleotide sequence ID" value="NZ_SSMD01000044.1"/>
</dbReference>
<keyword evidence="2" id="KW-1185">Reference proteome</keyword>
<dbReference type="Gene3D" id="3.30.70.1430">
    <property type="entry name" value="Multidrug efflux transporter AcrB pore domain"/>
    <property type="match status" value="1"/>
</dbReference>
<organism evidence="1 2">
    <name type="scientific">Thalassobius vesicularis</name>
    <dbReference type="NCBI Taxonomy" id="1294297"/>
    <lineage>
        <taxon>Bacteria</taxon>
        <taxon>Pseudomonadati</taxon>
        <taxon>Pseudomonadota</taxon>
        <taxon>Alphaproteobacteria</taxon>
        <taxon>Rhodobacterales</taxon>
        <taxon>Roseobacteraceae</taxon>
        <taxon>Thalassovita</taxon>
    </lineage>
</organism>
<dbReference type="SUPFAM" id="SSF82693">
    <property type="entry name" value="Multidrug efflux transporter AcrB pore domain, PN1, PN2, PC1 and PC2 subdomains"/>
    <property type="match status" value="1"/>
</dbReference>
<dbReference type="OrthoDB" id="7864058at2"/>
<evidence type="ECO:0000313" key="2">
    <source>
        <dbReference type="Proteomes" id="UP000306113"/>
    </source>
</evidence>
<feature type="non-terminal residue" evidence="1">
    <location>
        <position position="84"/>
    </location>
</feature>
<comment type="caution">
    <text evidence="1">The sequence shown here is derived from an EMBL/GenBank/DDBJ whole genome shotgun (WGS) entry which is preliminary data.</text>
</comment>
<dbReference type="Proteomes" id="UP000306113">
    <property type="component" value="Unassembled WGS sequence"/>
</dbReference>
<sequence length="84" mass="8983">MIRWFTGHPTAGNLLLLLFLAAGSFAAPGLLRETFPDFRAVEAEIVVPYRGAAAEDVETAICAPLWDGVQSVEGLETFTCTAQA</sequence>
<dbReference type="AlphaFoldDB" id="A0A4V3UYK7"/>
<name>A0A4V3UYK7_9RHOB</name>
<evidence type="ECO:0000313" key="1">
    <source>
        <dbReference type="EMBL" id="THD70418.1"/>
    </source>
</evidence>
<proteinExistence type="predicted"/>
<accession>A0A4V3UYK7</accession>
<dbReference type="Gene3D" id="1.20.1640.10">
    <property type="entry name" value="Multidrug efflux transporter AcrB transmembrane domain"/>
    <property type="match status" value="1"/>
</dbReference>
<gene>
    <name evidence="1" type="ORF">E7681_18715</name>
</gene>
<evidence type="ECO:0008006" key="3">
    <source>
        <dbReference type="Google" id="ProtNLM"/>
    </source>
</evidence>
<dbReference type="EMBL" id="SSMD01000044">
    <property type="protein sequence ID" value="THD70418.1"/>
    <property type="molecule type" value="Genomic_DNA"/>
</dbReference>